<dbReference type="RefSeq" id="WP_202381843.1">
    <property type="nucleotide sequence ID" value="NZ_BAAAMA010000002.1"/>
</dbReference>
<dbReference type="Proteomes" id="UP001646141">
    <property type="component" value="Unassembled WGS sequence"/>
</dbReference>
<organism evidence="5 6">
    <name type="scientific">Leucobacter chromiireducens subsp. chromiireducens</name>
    <dbReference type="NCBI Taxonomy" id="660067"/>
    <lineage>
        <taxon>Bacteria</taxon>
        <taxon>Bacillati</taxon>
        <taxon>Actinomycetota</taxon>
        <taxon>Actinomycetes</taxon>
        <taxon>Micrococcales</taxon>
        <taxon>Microbacteriaceae</taxon>
        <taxon>Leucobacter</taxon>
    </lineage>
</organism>
<dbReference type="InterPro" id="IPR016032">
    <property type="entry name" value="Sig_transdc_resp-reg_C-effctor"/>
</dbReference>
<evidence type="ECO:0000259" key="4">
    <source>
        <dbReference type="PROSITE" id="PS50043"/>
    </source>
</evidence>
<proteinExistence type="predicted"/>
<comment type="caution">
    <text evidence="5">The sequence shown here is derived from an EMBL/GenBank/DDBJ whole genome shotgun (WGS) entry which is preliminary data.</text>
</comment>
<gene>
    <name evidence="5" type="ORF">D3226_07495</name>
</gene>
<accession>A0ABS1SNP1</accession>
<sequence length="850" mass="92830">MYTRNPLVQRIVRHVIDGTSVSVVGQHWSGRTELLKQVNTALRSIGLATLQLRGIEHARPLEAFRAALPPVPQLRRTEGDPTQELPRMLTELLSEGPAAILIDDIDQLDDASWALLEQLHKSHGTPIVAATESRGNIDPDEKLLIRKASPVVKLTIDELPLDLVHDLLEARLEGRVASSLSGRVHMKSGGLPGFVLAIADTAKRRGKIHRNGEVWLDGIELWSDELEGAFESLIYRYPEDVREALELLVMAGPIPITQAATLIGQDRLEELEERGLVRLFHAGSSPRVTVNPPGISDYFRHRPETVKSLRLRAELEDRLGQEATFGLAEPPALPRQFADVIPQSEVPLLARAFRDRYENEQVQSWETWRSEPTLRAGIRALELRLTGESSDEEIRAIIADTPANDGSVEEQLFFRYLHSRWLVTQEAPLEEIEAVLQAHDDLGHPAAIEALIAGVHAERKEISAESLSRIDELAALPGIDGQIAGLILIAMHALGGSSERALAQFDRLDESGWVARFAAPLRGLALITSGQPQRALEWASAQLTIARQRFDRSAMVADAYIAVMALLTMSRYADATAAGSIVASGQFQAANLPFGPDRALMNALALAARRSGRAGAVGSLIERGASYGGRSDALPMGAAGFPAAMLTELEGTPEQIGAAYRALADELRDRGYAFSAAGSNILALLVDFDPQAAAEKRDRVADMGSEVFLAYLDARLAHHAQDPVALVHAARRLQAEHANDSALKYFTAAARMFREVDKEIEASEVREEIAALMASADPATATAVSDLETSLGFTQREREIIDLVAEGLNNPEIARSLSLSVRTVETHLRNIRRKSGALERDEIGEFSGNR</sequence>
<evidence type="ECO:0000256" key="1">
    <source>
        <dbReference type="ARBA" id="ARBA00023015"/>
    </source>
</evidence>
<name>A0ABS1SNP1_9MICO</name>
<dbReference type="InterPro" id="IPR027417">
    <property type="entry name" value="P-loop_NTPase"/>
</dbReference>
<keyword evidence="3" id="KW-0804">Transcription</keyword>
<evidence type="ECO:0000313" key="6">
    <source>
        <dbReference type="Proteomes" id="UP001646141"/>
    </source>
</evidence>
<dbReference type="PROSITE" id="PS50043">
    <property type="entry name" value="HTH_LUXR_2"/>
    <property type="match status" value="1"/>
</dbReference>
<dbReference type="PANTHER" id="PTHR44688:SF16">
    <property type="entry name" value="DNA-BINDING TRANSCRIPTIONAL ACTIVATOR DEVR_DOSR"/>
    <property type="match status" value="1"/>
</dbReference>
<dbReference type="SUPFAM" id="SSF46894">
    <property type="entry name" value="C-terminal effector domain of the bipartite response regulators"/>
    <property type="match status" value="1"/>
</dbReference>
<dbReference type="PRINTS" id="PR00038">
    <property type="entry name" value="HTHLUXR"/>
</dbReference>
<evidence type="ECO:0000256" key="3">
    <source>
        <dbReference type="ARBA" id="ARBA00023163"/>
    </source>
</evidence>
<dbReference type="PANTHER" id="PTHR44688">
    <property type="entry name" value="DNA-BINDING TRANSCRIPTIONAL ACTIVATOR DEVR_DOSR"/>
    <property type="match status" value="1"/>
</dbReference>
<dbReference type="Pfam" id="PF00196">
    <property type="entry name" value="GerE"/>
    <property type="match status" value="1"/>
</dbReference>
<protein>
    <submittedName>
        <fullName evidence="5">LuxR family transcriptional regulator</fullName>
    </submittedName>
</protein>
<reference evidence="5 6" key="1">
    <citation type="submission" date="2018-09" db="EMBL/GenBank/DDBJ databases">
        <title>Comparative genomics of Leucobacter spp.</title>
        <authorList>
            <person name="Reis A.C."/>
            <person name="Kolvenbach B.A."/>
            <person name="Corvini P.F.X."/>
            <person name="Nunes O.C."/>
        </authorList>
    </citation>
    <scope>NUCLEOTIDE SEQUENCE [LARGE SCALE GENOMIC DNA]</scope>
    <source>
        <strain evidence="5 6">L-1</strain>
    </source>
</reference>
<keyword evidence="6" id="KW-1185">Reference proteome</keyword>
<dbReference type="SUPFAM" id="SSF52540">
    <property type="entry name" value="P-loop containing nucleoside triphosphate hydrolases"/>
    <property type="match status" value="1"/>
</dbReference>
<dbReference type="InterPro" id="IPR036388">
    <property type="entry name" value="WH-like_DNA-bd_sf"/>
</dbReference>
<dbReference type="Gene3D" id="1.10.10.10">
    <property type="entry name" value="Winged helix-like DNA-binding domain superfamily/Winged helix DNA-binding domain"/>
    <property type="match status" value="1"/>
</dbReference>
<dbReference type="EMBL" id="QYAD01000002">
    <property type="protein sequence ID" value="MBL3689805.1"/>
    <property type="molecule type" value="Genomic_DNA"/>
</dbReference>
<evidence type="ECO:0000313" key="5">
    <source>
        <dbReference type="EMBL" id="MBL3689805.1"/>
    </source>
</evidence>
<dbReference type="PROSITE" id="PS00622">
    <property type="entry name" value="HTH_LUXR_1"/>
    <property type="match status" value="1"/>
</dbReference>
<evidence type="ECO:0000256" key="2">
    <source>
        <dbReference type="ARBA" id="ARBA00023125"/>
    </source>
</evidence>
<feature type="domain" description="HTH luxR-type" evidence="4">
    <location>
        <begin position="786"/>
        <end position="850"/>
    </location>
</feature>
<keyword evidence="2" id="KW-0238">DNA-binding</keyword>
<keyword evidence="1" id="KW-0805">Transcription regulation</keyword>
<dbReference type="SMART" id="SM00421">
    <property type="entry name" value="HTH_LUXR"/>
    <property type="match status" value="1"/>
</dbReference>
<dbReference type="CDD" id="cd06170">
    <property type="entry name" value="LuxR_C_like"/>
    <property type="match status" value="1"/>
</dbReference>
<dbReference type="InterPro" id="IPR000792">
    <property type="entry name" value="Tscrpt_reg_LuxR_C"/>
</dbReference>